<dbReference type="EMBL" id="QFXC01000011">
    <property type="protein sequence ID" value="RDH82930.1"/>
    <property type="molecule type" value="Genomic_DNA"/>
</dbReference>
<evidence type="ECO:0000313" key="2">
    <source>
        <dbReference type="EMBL" id="RDH82930.1"/>
    </source>
</evidence>
<feature type="chain" id="PRO_5016736864" evidence="1">
    <location>
        <begin position="31"/>
        <end position="158"/>
    </location>
</feature>
<gene>
    <name evidence="2" type="ORF">DIZ80_11735</name>
</gene>
<sequence>MNKRHKYTNTRMHIPLLLSALFFLTHSAQAEDKKLADKLLKGSALTGTKISSCYADSAILCPDSPRNSQKAYVCLMKHENKLSGQCKLGILDASITLKKQILAINHSIEACESSADSYCLDVIPGEWRIVNCLKKHETKLDNNCTTALKESGLWQQAK</sequence>
<name>A0A370DED9_9GAMM</name>
<reference evidence="2 3" key="1">
    <citation type="journal article" date="2018" name="ISME J.">
        <title>Endosymbiont genomes yield clues of tubeworm success.</title>
        <authorList>
            <person name="Li Y."/>
            <person name="Liles M.R."/>
            <person name="Halanych K.M."/>
        </authorList>
    </citation>
    <scope>NUCLEOTIDE SEQUENCE [LARGE SCALE GENOMIC DNA]</scope>
    <source>
        <strain evidence="2">A1464</strain>
    </source>
</reference>
<organism evidence="2 3">
    <name type="scientific">endosymbiont of Galathealinum brachiosum</name>
    <dbReference type="NCBI Taxonomy" id="2200906"/>
    <lineage>
        <taxon>Bacteria</taxon>
        <taxon>Pseudomonadati</taxon>
        <taxon>Pseudomonadota</taxon>
        <taxon>Gammaproteobacteria</taxon>
        <taxon>sulfur-oxidizing symbionts</taxon>
    </lineage>
</organism>
<dbReference type="Proteomes" id="UP000254266">
    <property type="component" value="Unassembled WGS sequence"/>
</dbReference>
<protein>
    <submittedName>
        <fullName evidence="2">Uncharacterized protein</fullName>
    </submittedName>
</protein>
<keyword evidence="3" id="KW-1185">Reference proteome</keyword>
<proteinExistence type="predicted"/>
<evidence type="ECO:0000256" key="1">
    <source>
        <dbReference type="SAM" id="SignalP"/>
    </source>
</evidence>
<accession>A0A370DED9</accession>
<dbReference type="AlphaFoldDB" id="A0A370DED9"/>
<keyword evidence="1" id="KW-0732">Signal</keyword>
<evidence type="ECO:0000313" key="3">
    <source>
        <dbReference type="Proteomes" id="UP000254266"/>
    </source>
</evidence>
<comment type="caution">
    <text evidence="2">The sequence shown here is derived from an EMBL/GenBank/DDBJ whole genome shotgun (WGS) entry which is preliminary data.</text>
</comment>
<feature type="signal peptide" evidence="1">
    <location>
        <begin position="1"/>
        <end position="30"/>
    </location>
</feature>